<sequence length="320" mass="35525">PANLQLSEPPEYYTTTPPFESVSAQLIALAPTVIMNATTTSSPIKAVFFDIGGVVIKSPLIAMHVYEREKGLPKDWLNPNLGQGGGWQRFERGELELYPFYSLFGEELSDTGLGNRYYREWCQSKNEDVPTLPESVKIDGRELFGRMMRSSEFDPYILSAIHKLRESKRFRIVALTNNYSAQYERVRDTPPSQQGAHKFSPEAELEFLGWGKDTGGPAGPKIRALFDDFVDSSVVGSRKPEPAIYQYACKANGVNPNEVVFLDDLGLNLKTAQQLGMRTIHVPIGGSRKSVEQLEQLIGIPLLNSEDKNPNSGPGGKSKL</sequence>
<dbReference type="InterPro" id="IPR023198">
    <property type="entry name" value="PGP-like_dom2"/>
</dbReference>
<dbReference type="SFLD" id="SFLDS00003">
    <property type="entry name" value="Haloacid_Dehalogenase"/>
    <property type="match status" value="1"/>
</dbReference>
<reference evidence="1" key="1">
    <citation type="submission" date="2021-01" db="EMBL/GenBank/DDBJ databases">
        <authorList>
            <person name="Kaushik A."/>
        </authorList>
    </citation>
    <scope>NUCLEOTIDE SEQUENCE</scope>
    <source>
        <strain evidence="1">AG2-2IIIB</strain>
    </source>
</reference>
<dbReference type="PANTHER" id="PTHR47829:SF1">
    <property type="entry name" value="HAD FAMILY PHOSPHATASE"/>
    <property type="match status" value="1"/>
</dbReference>
<dbReference type="Gene3D" id="1.10.150.240">
    <property type="entry name" value="Putative phosphatase, domain 2"/>
    <property type="match status" value="1"/>
</dbReference>
<dbReference type="Pfam" id="PF00702">
    <property type="entry name" value="Hydrolase"/>
    <property type="match status" value="1"/>
</dbReference>
<dbReference type="InterPro" id="IPR036412">
    <property type="entry name" value="HAD-like_sf"/>
</dbReference>
<dbReference type="InterPro" id="IPR052898">
    <property type="entry name" value="ACAD10-like"/>
</dbReference>
<dbReference type="Gene3D" id="3.40.50.1000">
    <property type="entry name" value="HAD superfamily/HAD-like"/>
    <property type="match status" value="1"/>
</dbReference>
<dbReference type="PANTHER" id="PTHR47829">
    <property type="entry name" value="HYDROLASE, PUTATIVE (AFU_ORTHOLOGUE AFUA_1G12880)-RELATED"/>
    <property type="match status" value="1"/>
</dbReference>
<gene>
    <name evidence="1" type="ORF">RDB_LOCUS98548</name>
</gene>
<dbReference type="InterPro" id="IPR023214">
    <property type="entry name" value="HAD_sf"/>
</dbReference>
<dbReference type="NCBIfam" id="TIGR01509">
    <property type="entry name" value="HAD-SF-IA-v3"/>
    <property type="match status" value="1"/>
</dbReference>
<feature type="non-terminal residue" evidence="1">
    <location>
        <position position="1"/>
    </location>
</feature>
<dbReference type="Proteomes" id="UP000663843">
    <property type="component" value="Unassembled WGS sequence"/>
</dbReference>
<evidence type="ECO:0000313" key="2">
    <source>
        <dbReference type="Proteomes" id="UP000663843"/>
    </source>
</evidence>
<protein>
    <recommendedName>
        <fullName evidence="3">HAD-like protein</fullName>
    </recommendedName>
</protein>
<dbReference type="SUPFAM" id="SSF56784">
    <property type="entry name" value="HAD-like"/>
    <property type="match status" value="1"/>
</dbReference>
<dbReference type="InterPro" id="IPR006439">
    <property type="entry name" value="HAD-SF_hydro_IA"/>
</dbReference>
<comment type="caution">
    <text evidence="1">The sequence shown here is derived from an EMBL/GenBank/DDBJ whole genome shotgun (WGS) entry which is preliminary data.</text>
</comment>
<accession>A0A8H3GS26</accession>
<name>A0A8H3GS26_9AGAM</name>
<evidence type="ECO:0000313" key="1">
    <source>
        <dbReference type="EMBL" id="CAE6463251.1"/>
    </source>
</evidence>
<dbReference type="GO" id="GO:0016791">
    <property type="term" value="F:phosphatase activity"/>
    <property type="evidence" value="ECO:0007669"/>
    <property type="project" value="UniProtKB-ARBA"/>
</dbReference>
<proteinExistence type="predicted"/>
<dbReference type="AlphaFoldDB" id="A0A8H3GS26"/>
<dbReference type="CDD" id="cd02603">
    <property type="entry name" value="HAD_sEH-N_like"/>
    <property type="match status" value="1"/>
</dbReference>
<dbReference type="EMBL" id="CAJMWT010003094">
    <property type="protein sequence ID" value="CAE6463251.1"/>
    <property type="molecule type" value="Genomic_DNA"/>
</dbReference>
<evidence type="ECO:0008006" key="3">
    <source>
        <dbReference type="Google" id="ProtNLM"/>
    </source>
</evidence>
<dbReference type="SFLD" id="SFLDG01129">
    <property type="entry name" value="C1.5:_HAD__Beta-PGM__Phosphata"/>
    <property type="match status" value="1"/>
</dbReference>
<organism evidence="1 2">
    <name type="scientific">Rhizoctonia solani</name>
    <dbReference type="NCBI Taxonomy" id="456999"/>
    <lineage>
        <taxon>Eukaryota</taxon>
        <taxon>Fungi</taxon>
        <taxon>Dikarya</taxon>
        <taxon>Basidiomycota</taxon>
        <taxon>Agaricomycotina</taxon>
        <taxon>Agaricomycetes</taxon>
        <taxon>Cantharellales</taxon>
        <taxon>Ceratobasidiaceae</taxon>
        <taxon>Rhizoctonia</taxon>
    </lineage>
</organism>